<gene>
    <name evidence="6" type="ORF">Aca07nite_72810</name>
</gene>
<protein>
    <submittedName>
        <fullName evidence="6">Argininosuccinate lyase</fullName>
    </submittedName>
</protein>
<dbReference type="InterPro" id="IPR052032">
    <property type="entry name" value="ATP-dep_AA_Ligase"/>
</dbReference>
<keyword evidence="6" id="KW-0456">Lyase</keyword>
<dbReference type="InterPro" id="IPR040570">
    <property type="entry name" value="LAL_C2"/>
</dbReference>
<dbReference type="RefSeq" id="WP_204300081.1">
    <property type="nucleotide sequence ID" value="NZ_BAAAGQ010000017.1"/>
</dbReference>
<dbReference type="Pfam" id="PF13535">
    <property type="entry name" value="ATP-grasp_4"/>
    <property type="match status" value="1"/>
</dbReference>
<dbReference type="EMBL" id="BOMF01000138">
    <property type="protein sequence ID" value="GID50006.1"/>
    <property type="molecule type" value="Genomic_DNA"/>
</dbReference>
<keyword evidence="1" id="KW-0436">Ligase</keyword>
<name>A0ABQ3WV33_9ACTN</name>
<dbReference type="PROSITE" id="PS50975">
    <property type="entry name" value="ATP_GRASP"/>
    <property type="match status" value="1"/>
</dbReference>
<evidence type="ECO:0000259" key="5">
    <source>
        <dbReference type="PROSITE" id="PS50975"/>
    </source>
</evidence>
<evidence type="ECO:0000313" key="6">
    <source>
        <dbReference type="EMBL" id="GID50006.1"/>
    </source>
</evidence>
<keyword evidence="2 4" id="KW-0547">Nucleotide-binding</keyword>
<accession>A0ABQ3WV33</accession>
<organism evidence="6">
    <name type="scientific">Actinoplanes campanulatus</name>
    <dbReference type="NCBI Taxonomy" id="113559"/>
    <lineage>
        <taxon>Bacteria</taxon>
        <taxon>Bacillati</taxon>
        <taxon>Actinomycetota</taxon>
        <taxon>Actinomycetes</taxon>
        <taxon>Micromonosporales</taxon>
        <taxon>Micromonosporaceae</taxon>
        <taxon>Actinoplanes</taxon>
    </lineage>
</organism>
<dbReference type="InterPro" id="IPR011761">
    <property type="entry name" value="ATP-grasp"/>
</dbReference>
<dbReference type="Pfam" id="PF18603">
    <property type="entry name" value="LAL_C2"/>
    <property type="match status" value="1"/>
</dbReference>
<evidence type="ECO:0000256" key="1">
    <source>
        <dbReference type="ARBA" id="ARBA00022598"/>
    </source>
</evidence>
<feature type="domain" description="ATP-grasp" evidence="5">
    <location>
        <begin position="118"/>
        <end position="315"/>
    </location>
</feature>
<dbReference type="GO" id="GO:0016829">
    <property type="term" value="F:lyase activity"/>
    <property type="evidence" value="ECO:0007669"/>
    <property type="project" value="UniProtKB-KW"/>
</dbReference>
<dbReference type="PANTHER" id="PTHR43585">
    <property type="entry name" value="FUMIPYRROLE BIOSYNTHESIS PROTEIN C"/>
    <property type="match status" value="1"/>
</dbReference>
<dbReference type="PANTHER" id="PTHR43585:SF2">
    <property type="entry name" value="ATP-GRASP ENZYME FSQD"/>
    <property type="match status" value="1"/>
</dbReference>
<reference evidence="6" key="1">
    <citation type="submission" date="2021-01" db="EMBL/GenBank/DDBJ databases">
        <title>Whole genome shotgun sequence of Actinoplanes capillaceus NBRC 16408.</title>
        <authorList>
            <person name="Komaki H."/>
            <person name="Tamura T."/>
        </authorList>
    </citation>
    <scope>NUCLEOTIDE SEQUENCE [LARGE SCALE GENOMIC DNA]</scope>
    <source>
        <strain evidence="6">NBRC 16408</strain>
    </source>
</reference>
<evidence type="ECO:0000256" key="3">
    <source>
        <dbReference type="ARBA" id="ARBA00022840"/>
    </source>
</evidence>
<evidence type="ECO:0000256" key="2">
    <source>
        <dbReference type="ARBA" id="ARBA00022741"/>
    </source>
</evidence>
<keyword evidence="3 4" id="KW-0067">ATP-binding</keyword>
<proteinExistence type="predicted"/>
<comment type="caution">
    <text evidence="6">The sequence shown here is derived from an EMBL/GenBank/DDBJ whole genome shotgun (WGS) entry which is preliminary data.</text>
</comment>
<dbReference type="Gene3D" id="3.30.470.20">
    <property type="entry name" value="ATP-grasp fold, B domain"/>
    <property type="match status" value="1"/>
</dbReference>
<evidence type="ECO:0000256" key="4">
    <source>
        <dbReference type="PROSITE-ProRule" id="PRU00409"/>
    </source>
</evidence>
<sequence>MQQNRIAFLESSFSGTGNEAIRCAKRLGHHVTLITRDVDLYRRAGRGFDESLIDQVITCDTEDAETVASMVTRYGGVDALLTVSEWHVVVTAKTAALLRLAGADPGAVMAARDKSRTRALCSASGVPIPAYHRLTDAVLPPAFPMPCVIKPVDGALSSGVKLCRTDEEARQHIQALLDRCAEPNERGQRRTPAVLIEEYLVGPEFSVETLTYEGRTHIVAITQKLLSSPPMFVETGHVVPAALPEPTWQACADLVRDALAAIGYEFGAAHVELRVTASGPKLIEINCRPAGDLITHLVTLASGVDLITELLGMHLGQAPRLTPERRDAAAIVFLPSQDGVVDRLEGMPRALAGPGVSDVSLYVGEGAELVAAGSNSDRLGHVIAVGPDPEAALGRAQAAAGQVRVSYREVQVSAAV</sequence>
<dbReference type="SMART" id="SM01209">
    <property type="entry name" value="GARS_A"/>
    <property type="match status" value="1"/>
</dbReference>
<dbReference type="SUPFAM" id="SSF56059">
    <property type="entry name" value="Glutathione synthetase ATP-binding domain-like"/>
    <property type="match status" value="1"/>
</dbReference>